<protein>
    <submittedName>
        <fullName evidence="3">CRISPR-associated protein Cmr6</fullName>
    </submittedName>
</protein>
<name>A0ABU3H5R5_9BACL</name>
<evidence type="ECO:0000256" key="1">
    <source>
        <dbReference type="ARBA" id="ARBA00023118"/>
    </source>
</evidence>
<dbReference type="EMBL" id="JAUSUY010000005">
    <property type="protein sequence ID" value="MDT3426162.1"/>
    <property type="molecule type" value="Genomic_DNA"/>
</dbReference>
<dbReference type="RefSeq" id="WP_025699522.1">
    <property type="nucleotide sequence ID" value="NZ_JAUSUY010000005.1"/>
</dbReference>
<dbReference type="PANTHER" id="PTHR39965:SF1">
    <property type="entry name" value="CRISPR SYSTEM CMR SUBUNIT CMR6"/>
    <property type="match status" value="1"/>
</dbReference>
<dbReference type="Proteomes" id="UP001248709">
    <property type="component" value="Unassembled WGS sequence"/>
</dbReference>
<feature type="domain" description="CRISPR type III-associated protein" evidence="2">
    <location>
        <begin position="88"/>
        <end position="276"/>
    </location>
</feature>
<evidence type="ECO:0000313" key="3">
    <source>
        <dbReference type="EMBL" id="MDT3426162.1"/>
    </source>
</evidence>
<comment type="caution">
    <text evidence="3">The sequence shown here is derived from an EMBL/GenBank/DDBJ whole genome shotgun (WGS) entry which is preliminary data.</text>
</comment>
<organism evidence="3 4">
    <name type="scientific">Paenibacillus forsythiae</name>
    <dbReference type="NCBI Taxonomy" id="365616"/>
    <lineage>
        <taxon>Bacteria</taxon>
        <taxon>Bacillati</taxon>
        <taxon>Bacillota</taxon>
        <taxon>Bacilli</taxon>
        <taxon>Bacillales</taxon>
        <taxon>Paenibacillaceae</taxon>
        <taxon>Paenibacillus</taxon>
    </lineage>
</organism>
<keyword evidence="4" id="KW-1185">Reference proteome</keyword>
<gene>
    <name evidence="3" type="ORF">J2Z22_001682</name>
</gene>
<accession>A0ABU3H5R5</accession>
<evidence type="ECO:0000313" key="4">
    <source>
        <dbReference type="Proteomes" id="UP001248709"/>
    </source>
</evidence>
<dbReference type="PANTHER" id="PTHR39965">
    <property type="entry name" value="CRISPR SYSTEM CMR SUBUNIT CMR6"/>
    <property type="match status" value="1"/>
</dbReference>
<dbReference type="Pfam" id="PF03787">
    <property type="entry name" value="RAMPs"/>
    <property type="match status" value="1"/>
</dbReference>
<sequence length="282" mass="31505">MSAYLYMTKAADNRRRRELEAVFQSGEGARQAFYEKVIKFYENCWKDKEWVIWYWHRYEQRFRIQPPPLSGCAGQSVRDNGEQPGVFTLECASSVVTGQGQPSVLETHLTLHPIYGFPYFPGTMIKGAAAHYCHRVLGAQHKDFLENGAYYTMLFGSAEQAAIIQYEDAWPEPGSIANALCLDVLTPHHRSYQGLQASKEGAGDIQAAESLAPRDDDSPIPVHYLTASGAYTFKLVGDPDVQDAGDWLGVAERIVRAMLQSEGLGGKTNSGYGWFKEDKHGR</sequence>
<evidence type="ECO:0000259" key="2">
    <source>
        <dbReference type="Pfam" id="PF03787"/>
    </source>
</evidence>
<keyword evidence="1" id="KW-0051">Antiviral defense</keyword>
<dbReference type="InterPro" id="IPR005537">
    <property type="entry name" value="RAMP_III_fam"/>
</dbReference>
<dbReference type="NCBIfam" id="TIGR01898">
    <property type="entry name" value="cas_TM1791_cmr6"/>
    <property type="match status" value="1"/>
</dbReference>
<proteinExistence type="predicted"/>
<reference evidence="3 4" key="1">
    <citation type="submission" date="2023-07" db="EMBL/GenBank/DDBJ databases">
        <title>Genomic Encyclopedia of Type Strains, Phase IV (KMG-IV): sequencing the most valuable type-strain genomes for metagenomic binning, comparative biology and taxonomic classification.</title>
        <authorList>
            <person name="Goeker M."/>
        </authorList>
    </citation>
    <scope>NUCLEOTIDE SEQUENCE [LARGE SCALE GENOMIC DNA]</scope>
    <source>
        <strain evidence="3 4">T98</strain>
    </source>
</reference>
<dbReference type="InterPro" id="IPR010172">
    <property type="entry name" value="CRISPR-assoc_prot_TM1791"/>
</dbReference>